<protein>
    <recommendedName>
        <fullName evidence="4">SMODS-associated and fused to various effectors domain-containing protein</fullName>
    </recommendedName>
</protein>
<reference evidence="2 3" key="1">
    <citation type="submission" date="2019-08" db="EMBL/GenBank/DDBJ databases">
        <authorList>
            <person name="Peeters C."/>
        </authorList>
    </citation>
    <scope>NUCLEOTIDE SEQUENCE [LARGE SCALE GENOMIC DNA]</scope>
    <source>
        <strain evidence="2 3">LMG 31011</strain>
    </source>
</reference>
<keyword evidence="1" id="KW-0472">Membrane</keyword>
<accession>A0A5E4SBE5</accession>
<name>A0A5E4SBE5_9BURK</name>
<keyword evidence="1" id="KW-0812">Transmembrane</keyword>
<dbReference type="RefSeq" id="WP_150574441.1">
    <property type="nucleotide sequence ID" value="NZ_CABPSN010000001.1"/>
</dbReference>
<dbReference type="EMBL" id="CABPSN010000001">
    <property type="protein sequence ID" value="VVD71894.1"/>
    <property type="molecule type" value="Genomic_DNA"/>
</dbReference>
<keyword evidence="3" id="KW-1185">Reference proteome</keyword>
<dbReference type="OrthoDB" id="9554449at2"/>
<gene>
    <name evidence="2" type="ORF">PAQ31011_00654</name>
</gene>
<proteinExistence type="predicted"/>
<evidence type="ECO:0000313" key="3">
    <source>
        <dbReference type="Proteomes" id="UP000366819"/>
    </source>
</evidence>
<keyword evidence="1" id="KW-1133">Transmembrane helix</keyword>
<evidence type="ECO:0000256" key="1">
    <source>
        <dbReference type="SAM" id="Phobius"/>
    </source>
</evidence>
<evidence type="ECO:0000313" key="2">
    <source>
        <dbReference type="EMBL" id="VVD71894.1"/>
    </source>
</evidence>
<dbReference type="AlphaFoldDB" id="A0A5E4SBE5"/>
<sequence length="151" mass="16690">MDREMEEIVDEYIVRFGSAELRAALTNRLNNSASVLTIVANGGVHPLRDDLLRGEIFVASQGSLDFSSRETAEKGIREALVGVAKMLKAKRWKTVYLVPFGPTVLSLGIKMLVYRILSQETVDVLHIGEGVHVDIQLDTRQISLEAQANPT</sequence>
<dbReference type="Proteomes" id="UP000366819">
    <property type="component" value="Unassembled WGS sequence"/>
</dbReference>
<evidence type="ECO:0008006" key="4">
    <source>
        <dbReference type="Google" id="ProtNLM"/>
    </source>
</evidence>
<organism evidence="2 3">
    <name type="scientific">Pandoraea aquatica</name>
    <dbReference type="NCBI Taxonomy" id="2508290"/>
    <lineage>
        <taxon>Bacteria</taxon>
        <taxon>Pseudomonadati</taxon>
        <taxon>Pseudomonadota</taxon>
        <taxon>Betaproteobacteria</taxon>
        <taxon>Burkholderiales</taxon>
        <taxon>Burkholderiaceae</taxon>
        <taxon>Pandoraea</taxon>
    </lineage>
</organism>
<feature type="transmembrane region" description="Helical" evidence="1">
    <location>
        <begin position="95"/>
        <end position="117"/>
    </location>
</feature>